<accession>A0ABX7YKL3</accession>
<dbReference type="InterPro" id="IPR050261">
    <property type="entry name" value="FrsA_esterase"/>
</dbReference>
<dbReference type="PANTHER" id="PTHR22946">
    <property type="entry name" value="DIENELACTONE HYDROLASE DOMAIN-CONTAINING PROTEIN-RELATED"/>
    <property type="match status" value="1"/>
</dbReference>
<dbReference type="GO" id="GO:0016787">
    <property type="term" value="F:hydrolase activity"/>
    <property type="evidence" value="ECO:0007669"/>
    <property type="project" value="UniProtKB-KW"/>
</dbReference>
<dbReference type="PANTHER" id="PTHR22946:SF12">
    <property type="entry name" value="CONIDIAL PIGMENT BIOSYNTHESIS PROTEIN AYG1 (AFU_ORTHOLOGUE AFUA_2G17550)"/>
    <property type="match status" value="1"/>
</dbReference>
<dbReference type="Proteomes" id="UP000677616">
    <property type="component" value="Chromosome"/>
</dbReference>
<keyword evidence="3" id="KW-1185">Reference proteome</keyword>
<dbReference type="Gene3D" id="3.40.50.1820">
    <property type="entry name" value="alpha/beta hydrolase"/>
    <property type="match status" value="1"/>
</dbReference>
<keyword evidence="1" id="KW-0472">Membrane</keyword>
<dbReference type="InterPro" id="IPR029058">
    <property type="entry name" value="AB_hydrolase_fold"/>
</dbReference>
<evidence type="ECO:0000313" key="3">
    <source>
        <dbReference type="Proteomes" id="UP000677616"/>
    </source>
</evidence>
<gene>
    <name evidence="2" type="ORF">INT76_10520</name>
</gene>
<reference evidence="2 3" key="1">
    <citation type="submission" date="2021-04" db="EMBL/GenBank/DDBJ databases">
        <title>Complete genome sequence of a novel Streptococcus species.</title>
        <authorList>
            <person name="Teng J.L.L."/>
        </authorList>
    </citation>
    <scope>NUCLEOTIDE SEQUENCE [LARGE SCALE GENOMIC DNA]</scope>
    <source>
        <strain evidence="2 3">HKU75</strain>
    </source>
</reference>
<evidence type="ECO:0000313" key="2">
    <source>
        <dbReference type="EMBL" id="QUE54230.1"/>
    </source>
</evidence>
<name>A0ABX7YKL3_9STRE</name>
<protein>
    <submittedName>
        <fullName evidence="2">Alpha/beta hydrolase</fullName>
    </submittedName>
</protein>
<organism evidence="2 3">
    <name type="scientific">Streptococcus oriscaviae</name>
    <dbReference type="NCBI Taxonomy" id="2781599"/>
    <lineage>
        <taxon>Bacteria</taxon>
        <taxon>Bacillati</taxon>
        <taxon>Bacillota</taxon>
        <taxon>Bacilli</taxon>
        <taxon>Lactobacillales</taxon>
        <taxon>Streptococcaceae</taxon>
        <taxon>Streptococcus</taxon>
    </lineage>
</organism>
<keyword evidence="1" id="KW-0812">Transmembrane</keyword>
<keyword evidence="2" id="KW-0378">Hydrolase</keyword>
<feature type="transmembrane region" description="Helical" evidence="1">
    <location>
        <begin position="24"/>
        <end position="47"/>
    </location>
</feature>
<proteinExistence type="predicted"/>
<dbReference type="Gene3D" id="1.20.1440.110">
    <property type="entry name" value="acylaminoacyl peptidase"/>
    <property type="match status" value="1"/>
</dbReference>
<dbReference type="RefSeq" id="WP_212570614.1">
    <property type="nucleotide sequence ID" value="NZ_CP073084.1"/>
</dbReference>
<keyword evidence="1" id="KW-1133">Transmembrane helix</keyword>
<evidence type="ECO:0000256" key="1">
    <source>
        <dbReference type="SAM" id="Phobius"/>
    </source>
</evidence>
<dbReference type="SUPFAM" id="SSF53474">
    <property type="entry name" value="alpha/beta-Hydrolases"/>
    <property type="match status" value="1"/>
</dbReference>
<sequence>MKKNEAILKRQEHRIRFKNKDMDFCFNWLLGISQVIGMSSGELFYIASGIRDGNPADWRNRFNEHVRYLEKEAHEAEQASCSALASHLYFSACYAQRAALQFTDPGQERFMADFHRMEGLFLSAIEHSSISLRQIEIPFEGSYLPGYAILFDDRPRATVIVIGGGDTSGEDLFYFLGYAGWQHGYNVLMVDLPGQGKNPAQGLCFTVDAGQAISAILDWYQAPTDQIALAGFSGGGYFTAQGVEKDKRIKAWIASTAIYDVAAVFRTSFSATLKVPNKLLNWVSQLMMTVNQVAEVNLKKYAWQFGQKDFLTSVSKVLELAQPVDYHQIAIPSLFLVGAGESPELIRQTKVIYEDLRKRGIEASLREFSSASGADAHCQVNHFRLMHHVVFDWLDQVFRH</sequence>
<dbReference type="EMBL" id="CP073084">
    <property type="protein sequence ID" value="QUE54230.1"/>
    <property type="molecule type" value="Genomic_DNA"/>
</dbReference>